<dbReference type="EMBL" id="JAVRRA010001623">
    <property type="protein sequence ID" value="KAK5279617.1"/>
    <property type="molecule type" value="Genomic_DNA"/>
</dbReference>
<comment type="caution">
    <text evidence="2">The sequence shown here is derived from an EMBL/GenBank/DDBJ whole genome shotgun (WGS) entry which is preliminary data.</text>
</comment>
<feature type="domain" description="SEC63" evidence="1">
    <location>
        <begin position="1"/>
        <end position="205"/>
    </location>
</feature>
<proteinExistence type="predicted"/>
<dbReference type="InterPro" id="IPR004179">
    <property type="entry name" value="Sec63-dom"/>
</dbReference>
<name>A0ABR0M3Z5_9PEZI</name>
<dbReference type="GO" id="GO:0003678">
    <property type="term" value="F:DNA helicase activity"/>
    <property type="evidence" value="ECO:0007669"/>
    <property type="project" value="UniProtKB-EC"/>
</dbReference>
<reference evidence="2 3" key="1">
    <citation type="submission" date="2023-08" db="EMBL/GenBank/DDBJ databases">
        <title>Black Yeasts Isolated from many extreme environments.</title>
        <authorList>
            <person name="Coleine C."/>
            <person name="Stajich J.E."/>
            <person name="Selbmann L."/>
        </authorList>
    </citation>
    <scope>NUCLEOTIDE SEQUENCE [LARGE SCALE GENOMIC DNA]</scope>
    <source>
        <strain evidence="2 3">CCFEE 536</strain>
    </source>
</reference>
<dbReference type="EC" id="3.6.4.12" evidence="2"/>
<dbReference type="PANTHER" id="PTHR47835">
    <property type="entry name" value="HFM1, ATP DEPENDENT DNA HELICASE HOMOLOG"/>
    <property type="match status" value="1"/>
</dbReference>
<evidence type="ECO:0000313" key="2">
    <source>
        <dbReference type="EMBL" id="KAK5279617.1"/>
    </source>
</evidence>
<keyword evidence="2" id="KW-0347">Helicase</keyword>
<gene>
    <name evidence="2" type="primary">HFM1_3</name>
    <name evidence="2" type="ORF">LTR16_007529</name>
</gene>
<dbReference type="PANTHER" id="PTHR47835:SF3">
    <property type="entry name" value="HELICASE FOR MEIOSIS 1"/>
    <property type="match status" value="1"/>
</dbReference>
<protein>
    <submittedName>
        <fullName evidence="2">ATP-dependent DNA helicase MER3</fullName>
        <ecNumber evidence="2">3.6.4.12</ecNumber>
    </submittedName>
</protein>
<dbReference type="GO" id="GO:0016787">
    <property type="term" value="F:hydrolase activity"/>
    <property type="evidence" value="ECO:0007669"/>
    <property type="project" value="UniProtKB-KW"/>
</dbReference>
<dbReference type="SUPFAM" id="SSF158702">
    <property type="entry name" value="Sec63 N-terminal domain-like"/>
    <property type="match status" value="1"/>
</dbReference>
<keyword evidence="2" id="KW-0067">ATP-binding</keyword>
<keyword evidence="2" id="KW-0547">Nucleotide-binding</keyword>
<dbReference type="SMART" id="SM00973">
    <property type="entry name" value="Sec63"/>
    <property type="match status" value="1"/>
</dbReference>
<dbReference type="InterPro" id="IPR052247">
    <property type="entry name" value="Meiotic_Crossover_Helicase"/>
</dbReference>
<keyword evidence="2" id="KW-0378">Hydrolase</keyword>
<dbReference type="Proteomes" id="UP001357485">
    <property type="component" value="Unassembled WGS sequence"/>
</dbReference>
<evidence type="ECO:0000259" key="1">
    <source>
        <dbReference type="SMART" id="SM00973"/>
    </source>
</evidence>
<feature type="non-terminal residue" evidence="2">
    <location>
        <position position="205"/>
    </location>
</feature>
<evidence type="ECO:0000313" key="3">
    <source>
        <dbReference type="Proteomes" id="UP001357485"/>
    </source>
</evidence>
<keyword evidence="3" id="KW-1185">Reference proteome</keyword>
<dbReference type="Pfam" id="PF02889">
    <property type="entry name" value="Sec63"/>
    <property type="match status" value="1"/>
</dbReference>
<dbReference type="Gene3D" id="1.10.3380.10">
    <property type="entry name" value="Sec63 N-terminal domain-like domain"/>
    <property type="match status" value="1"/>
</dbReference>
<sequence length="205" mass="23077">MNQLSALAQAAEFKEVRFRSGEKPLYKELNSSPSMKFPIPVDLALPAHKVSLIIQSVLGAVDLPTNEKTGKHQRQYNTEQIIIFQHVHRLIRCMIDCQLHLKDSVASRNALMLARSLGAKCWDDSPLQLKQVEGIGIQAVRKLVNANVKTIEDLECMEPHRIEMVLSRNPPFGVKLLEKLKGFPKLRVAVKMMGQPTVKPNDHVT</sequence>
<organism evidence="2 3">
    <name type="scientific">Cryomyces antarcticus</name>
    <dbReference type="NCBI Taxonomy" id="329879"/>
    <lineage>
        <taxon>Eukaryota</taxon>
        <taxon>Fungi</taxon>
        <taxon>Dikarya</taxon>
        <taxon>Ascomycota</taxon>
        <taxon>Pezizomycotina</taxon>
        <taxon>Dothideomycetes</taxon>
        <taxon>Dothideomycetes incertae sedis</taxon>
        <taxon>Cryomyces</taxon>
    </lineage>
</organism>
<accession>A0ABR0M3Z5</accession>